<comment type="caution">
    <text evidence="2">The sequence shown here is derived from an EMBL/GenBank/DDBJ whole genome shotgun (WGS) entry which is preliminary data.</text>
</comment>
<keyword evidence="3" id="KW-1185">Reference proteome</keyword>
<protein>
    <submittedName>
        <fullName evidence="2">Uncharacterized protein</fullName>
    </submittedName>
</protein>
<sequence length="85" mass="9124">MVRVFPAVPQRPGYGVLVVPATAVLTATTAVPPPERRALLRGVPPDLQRRARALAGGLEDGGHLQDRRRTQRSPLSTDDLGQHVA</sequence>
<dbReference type="AlphaFoldDB" id="A0A931FVW8"/>
<evidence type="ECO:0000256" key="1">
    <source>
        <dbReference type="SAM" id="MobiDB-lite"/>
    </source>
</evidence>
<dbReference type="Proteomes" id="UP000598146">
    <property type="component" value="Unassembled WGS sequence"/>
</dbReference>
<evidence type="ECO:0000313" key="2">
    <source>
        <dbReference type="EMBL" id="MBG0561778.1"/>
    </source>
</evidence>
<feature type="region of interest" description="Disordered" evidence="1">
    <location>
        <begin position="54"/>
        <end position="85"/>
    </location>
</feature>
<reference evidence="2" key="1">
    <citation type="submission" date="2020-11" db="EMBL/GenBank/DDBJ databases">
        <title>Isolation and identification of active actinomycetes.</title>
        <authorList>
            <person name="Sun X."/>
        </authorList>
    </citation>
    <scope>NUCLEOTIDE SEQUENCE</scope>
    <source>
        <strain evidence="2">NEAU-A11</strain>
    </source>
</reference>
<name>A0A931FVW8_9ACTN</name>
<dbReference type="RefSeq" id="WP_196413577.1">
    <property type="nucleotide sequence ID" value="NZ_JADQTO010000004.1"/>
</dbReference>
<accession>A0A931FVW8</accession>
<gene>
    <name evidence="2" type="ORF">I4J89_09915</name>
</gene>
<evidence type="ECO:0000313" key="3">
    <source>
        <dbReference type="Proteomes" id="UP000598146"/>
    </source>
</evidence>
<proteinExistence type="predicted"/>
<dbReference type="EMBL" id="JADQTO010000004">
    <property type="protein sequence ID" value="MBG0561778.1"/>
    <property type="molecule type" value="Genomic_DNA"/>
</dbReference>
<organism evidence="2 3">
    <name type="scientific">Actinoplanes aureus</name>
    <dbReference type="NCBI Taxonomy" id="2792083"/>
    <lineage>
        <taxon>Bacteria</taxon>
        <taxon>Bacillati</taxon>
        <taxon>Actinomycetota</taxon>
        <taxon>Actinomycetes</taxon>
        <taxon>Micromonosporales</taxon>
        <taxon>Micromonosporaceae</taxon>
        <taxon>Actinoplanes</taxon>
    </lineage>
</organism>